<organism evidence="1 2">
    <name type="scientific">Planctomyces bekefii</name>
    <dbReference type="NCBI Taxonomy" id="1653850"/>
    <lineage>
        <taxon>Bacteria</taxon>
        <taxon>Pseudomonadati</taxon>
        <taxon>Planctomycetota</taxon>
        <taxon>Planctomycetia</taxon>
        <taxon>Planctomycetales</taxon>
        <taxon>Planctomycetaceae</taxon>
        <taxon>Planctomyces</taxon>
    </lineage>
</organism>
<proteinExistence type="predicted"/>
<reference evidence="1 2" key="2">
    <citation type="submission" date="2019-08" db="EMBL/GenBank/DDBJ databases">
        <authorList>
            <person name="Henke P."/>
        </authorList>
    </citation>
    <scope>NUCLEOTIDE SEQUENCE [LARGE SCALE GENOMIC DNA]</scope>
    <source>
        <strain evidence="1">Phe10_nw2017</strain>
    </source>
</reference>
<gene>
    <name evidence="1" type="ORF">E3A20_20630</name>
</gene>
<dbReference type="EMBL" id="SRHE01000496">
    <property type="protein sequence ID" value="TWW08810.1"/>
    <property type="molecule type" value="Genomic_DNA"/>
</dbReference>
<evidence type="ECO:0000313" key="1">
    <source>
        <dbReference type="EMBL" id="TWW08810.1"/>
    </source>
</evidence>
<accession>A0A5C6M236</accession>
<reference evidence="1 2" key="1">
    <citation type="submission" date="2019-08" db="EMBL/GenBank/DDBJ databases">
        <title>100 year-old enigma solved: identification of Planctomyces bekefii, the type genus and species of the phylum Planctomycetes.</title>
        <authorList>
            <person name="Svetlana D.N."/>
            <person name="Overmann J."/>
        </authorList>
    </citation>
    <scope>NUCLEOTIDE SEQUENCE [LARGE SCALE GENOMIC DNA]</scope>
    <source>
        <strain evidence="1">Phe10_nw2017</strain>
    </source>
</reference>
<sequence>DDPRWNERHQTTRFQPAVVQTLIQQSPSILKFVIDQPDDIHEILTWVRLLPMLPPSAVWLMPQARTREQLRDKSQWVRQLALAHSFNFSPRLHLEMFGDVRGT</sequence>
<dbReference type="AlphaFoldDB" id="A0A5C6M236"/>
<comment type="caution">
    <text evidence="1">The sequence shown here is derived from an EMBL/GenBank/DDBJ whole genome shotgun (WGS) entry which is preliminary data.</text>
</comment>
<dbReference type="Proteomes" id="UP000321083">
    <property type="component" value="Unassembled WGS sequence"/>
</dbReference>
<keyword evidence="2" id="KW-1185">Reference proteome</keyword>
<feature type="non-terminal residue" evidence="1">
    <location>
        <position position="1"/>
    </location>
</feature>
<evidence type="ECO:0000313" key="2">
    <source>
        <dbReference type="Proteomes" id="UP000321083"/>
    </source>
</evidence>
<name>A0A5C6M236_9PLAN</name>
<protein>
    <submittedName>
        <fullName evidence="1">Uncharacterized protein</fullName>
    </submittedName>
</protein>